<dbReference type="SUPFAM" id="SSF81837">
    <property type="entry name" value="BEACH domain"/>
    <property type="match status" value="1"/>
</dbReference>
<evidence type="ECO:0000313" key="5">
    <source>
        <dbReference type="EMBL" id="QDZ24516.1"/>
    </source>
</evidence>
<reference evidence="4" key="2">
    <citation type="submission" date="2021-01" db="EMBL/GenBank/DDBJ databases">
        <authorList>
            <person name="Corre E."/>
            <person name="Pelletier E."/>
            <person name="Niang G."/>
            <person name="Scheremetjew M."/>
            <person name="Finn R."/>
            <person name="Kale V."/>
            <person name="Holt S."/>
            <person name="Cochrane G."/>
            <person name="Meng A."/>
            <person name="Brown T."/>
            <person name="Cohen L."/>
        </authorList>
    </citation>
    <scope>NUCLEOTIDE SEQUENCE</scope>
    <source>
        <strain evidence="4">CCMP1205</strain>
    </source>
</reference>
<dbReference type="EMBL" id="HBHL01005713">
    <property type="protein sequence ID" value="CAD9714817.1"/>
    <property type="molecule type" value="Transcribed_RNA"/>
</dbReference>
<feature type="domain" description="BEACH" evidence="2">
    <location>
        <begin position="305"/>
        <end position="598"/>
    </location>
</feature>
<feature type="region of interest" description="Disordered" evidence="1">
    <location>
        <begin position="585"/>
        <end position="615"/>
    </location>
</feature>
<organism evidence="5 6">
    <name type="scientific">Chloropicon primus</name>
    <dbReference type="NCBI Taxonomy" id="1764295"/>
    <lineage>
        <taxon>Eukaryota</taxon>
        <taxon>Viridiplantae</taxon>
        <taxon>Chlorophyta</taxon>
        <taxon>Chloropicophyceae</taxon>
        <taxon>Chloropicales</taxon>
        <taxon>Chloropicaceae</taxon>
        <taxon>Chloropicon</taxon>
    </lineage>
</organism>
<dbReference type="InterPro" id="IPR057496">
    <property type="entry name" value="FAN-like_PH"/>
</dbReference>
<dbReference type="Pfam" id="PF25400">
    <property type="entry name" value="PH_FAN"/>
    <property type="match status" value="1"/>
</dbReference>
<accession>A0A5B8MWG9</accession>
<dbReference type="Gene3D" id="1.10.1540.10">
    <property type="entry name" value="BEACH domain"/>
    <property type="match status" value="1"/>
</dbReference>
<sequence length="706" mass="78859">MLKQRKASSRFSLLLLDEGEEYEGDWVAVLSTKDEADLKGRLRLCSMSIAFDPTDSRSPILKFPLKDTVSLEPVGEKQFRLTTSTVVRMKQNNRDVPYKTVRSRSDFLFTLSYAPLPQVLPVLHEALYLSQQSRHDLLKLLKERQVKKLRGSQNTFDTAMYLRDAINEKILANVPCILQAPLVHSPGRLVVTTECVYFQQLHDIEGNSPCKIHQVKDIVACCKKKSKLREQMALELLFWKPRNPSAPKWDTSSAFFAFQSRQECHDVWKTLALHSMIGTDTPVGQNGAKIASKLFADSLTSFRKGRCDTQAMLERVTACWQKGSVSNFHYLVVLNLLSGRTFNDLSQWPVMPWILKDYSSASLDLDTEGTFRDLSKPVGALNADRLSMLRERFSLMPDDDPDNPPFLYGTHYSNPGYVMYWLVRAAPGHLLRLQSGRFDAPDRMFHSMQESWSSVLSNQADVKELIPEFFVRGLAVKFLQANEALPLGKRQNGEPIDEVELPPWAGSPLDFATKHRKALDESSYVNGNLNKWIDLIFGCKQRGKGAVEADNVFHITTYYTSGDLAKIQDEVHRDAVEQQAQEFGQTPGQLFSGAHPGRNLAAGGEGEASQRLPSEEEDYLASSSVVAVVEALISSGFALTGSLDLACPSDFEEPAPASVVPRREPQQPKAADPGPAKGEHPAQGGESKLITTLSNRFLGGFNFRSK</sequence>
<dbReference type="InterPro" id="IPR050865">
    <property type="entry name" value="BEACH_Domain"/>
</dbReference>
<evidence type="ECO:0000259" key="2">
    <source>
        <dbReference type="PROSITE" id="PS50197"/>
    </source>
</evidence>
<dbReference type="SMART" id="SM01026">
    <property type="entry name" value="Beach"/>
    <property type="match status" value="1"/>
</dbReference>
<evidence type="ECO:0000313" key="6">
    <source>
        <dbReference type="Proteomes" id="UP000316726"/>
    </source>
</evidence>
<dbReference type="InterPro" id="IPR000409">
    <property type="entry name" value="BEACH_dom"/>
</dbReference>
<dbReference type="OrthoDB" id="26681at2759"/>
<dbReference type="EMBL" id="CP031046">
    <property type="protein sequence ID" value="QDZ24516.1"/>
    <property type="molecule type" value="Genomic_DNA"/>
</dbReference>
<feature type="region of interest" description="Disordered" evidence="1">
    <location>
        <begin position="653"/>
        <end position="689"/>
    </location>
</feature>
<evidence type="ECO:0000256" key="1">
    <source>
        <dbReference type="SAM" id="MobiDB-lite"/>
    </source>
</evidence>
<evidence type="ECO:0000259" key="3">
    <source>
        <dbReference type="PROSITE" id="PS51783"/>
    </source>
</evidence>
<protein>
    <submittedName>
        <fullName evidence="5">BEACH domain-containing protein</fullName>
    </submittedName>
</protein>
<dbReference type="SUPFAM" id="SSF50729">
    <property type="entry name" value="PH domain-like"/>
    <property type="match status" value="1"/>
</dbReference>
<dbReference type="AlphaFoldDB" id="A0A5B8MWG9"/>
<name>A0A5B8MWG9_9CHLO</name>
<dbReference type="Proteomes" id="UP000316726">
    <property type="component" value="Chromosome 13"/>
</dbReference>
<dbReference type="PANTHER" id="PTHR13743:SF123">
    <property type="entry name" value="PROTEIN FAN"/>
    <property type="match status" value="1"/>
</dbReference>
<dbReference type="InterPro" id="IPR036372">
    <property type="entry name" value="BEACH_dom_sf"/>
</dbReference>
<dbReference type="Pfam" id="PF02138">
    <property type="entry name" value="Beach"/>
    <property type="match status" value="1"/>
</dbReference>
<dbReference type="PROSITE" id="PS50197">
    <property type="entry name" value="BEACH"/>
    <property type="match status" value="1"/>
</dbReference>
<dbReference type="CDD" id="cd06071">
    <property type="entry name" value="Beach"/>
    <property type="match status" value="1"/>
</dbReference>
<evidence type="ECO:0000313" key="4">
    <source>
        <dbReference type="EMBL" id="CAD9714817.1"/>
    </source>
</evidence>
<dbReference type="STRING" id="1764295.A0A5B8MWG9"/>
<dbReference type="PANTHER" id="PTHR13743">
    <property type="entry name" value="BEIGE/BEACH-RELATED"/>
    <property type="match status" value="1"/>
</dbReference>
<dbReference type="InterPro" id="IPR023362">
    <property type="entry name" value="PH-BEACH_dom"/>
</dbReference>
<feature type="domain" description="BEACH-type PH" evidence="3">
    <location>
        <begin position="165"/>
        <end position="272"/>
    </location>
</feature>
<dbReference type="PROSITE" id="PS51783">
    <property type="entry name" value="PH_BEACH"/>
    <property type="match status" value="1"/>
</dbReference>
<reference evidence="5 6" key="1">
    <citation type="submission" date="2018-07" db="EMBL/GenBank/DDBJ databases">
        <title>The complete nuclear genome of the prasinophyte Chloropicon primus (CCMP1205).</title>
        <authorList>
            <person name="Pombert J.-F."/>
            <person name="Otis C."/>
            <person name="Turmel M."/>
            <person name="Lemieux C."/>
        </authorList>
    </citation>
    <scope>NUCLEOTIDE SEQUENCE [LARGE SCALE GENOMIC DNA]</scope>
    <source>
        <strain evidence="5 6">CCMP1205</strain>
    </source>
</reference>
<proteinExistence type="predicted"/>
<keyword evidence="6" id="KW-1185">Reference proteome</keyword>
<gene>
    <name evidence="5" type="ORF">A3770_13p70340</name>
    <name evidence="4" type="ORF">CPRI1469_LOCUS3671</name>
</gene>